<evidence type="ECO:0000313" key="5">
    <source>
        <dbReference type="EMBL" id="MCL7049525.1"/>
    </source>
</evidence>
<dbReference type="Gene3D" id="2.60.40.790">
    <property type="match status" value="1"/>
</dbReference>
<reference evidence="5" key="1">
    <citation type="submission" date="2022-03" db="EMBL/GenBank/DDBJ databases">
        <title>A functionally conserved STORR gene fusion in Papaver species that diverged 16.8 million years ago.</title>
        <authorList>
            <person name="Catania T."/>
        </authorList>
    </citation>
    <scope>NUCLEOTIDE SEQUENCE</scope>
    <source>
        <strain evidence="5">S-191538</strain>
    </source>
</reference>
<dbReference type="SUPFAM" id="SSF49764">
    <property type="entry name" value="HSP20-like chaperones"/>
    <property type="match status" value="1"/>
</dbReference>
<dbReference type="AlphaFoldDB" id="A0AA41VYF2"/>
<keyword evidence="6" id="KW-1185">Reference proteome</keyword>
<dbReference type="InterPro" id="IPR002068">
    <property type="entry name" value="A-crystallin/Hsp20_dom"/>
</dbReference>
<dbReference type="InterPro" id="IPR031107">
    <property type="entry name" value="Small_HSP"/>
</dbReference>
<evidence type="ECO:0000313" key="6">
    <source>
        <dbReference type="Proteomes" id="UP001177140"/>
    </source>
</evidence>
<proteinExistence type="inferred from homology"/>
<dbReference type="InterPro" id="IPR008978">
    <property type="entry name" value="HSP20-like_chaperone"/>
</dbReference>
<organism evidence="5 6">
    <name type="scientific">Papaver nudicaule</name>
    <name type="common">Iceland poppy</name>
    <dbReference type="NCBI Taxonomy" id="74823"/>
    <lineage>
        <taxon>Eukaryota</taxon>
        <taxon>Viridiplantae</taxon>
        <taxon>Streptophyta</taxon>
        <taxon>Embryophyta</taxon>
        <taxon>Tracheophyta</taxon>
        <taxon>Spermatophyta</taxon>
        <taxon>Magnoliopsida</taxon>
        <taxon>Ranunculales</taxon>
        <taxon>Papaveraceae</taxon>
        <taxon>Papaveroideae</taxon>
        <taxon>Papaver</taxon>
    </lineage>
</organism>
<evidence type="ECO:0000256" key="3">
    <source>
        <dbReference type="RuleBase" id="RU003616"/>
    </source>
</evidence>
<evidence type="ECO:0000259" key="4">
    <source>
        <dbReference type="PROSITE" id="PS01031"/>
    </source>
</evidence>
<keyword evidence="1" id="KW-0346">Stress response</keyword>
<evidence type="ECO:0000256" key="1">
    <source>
        <dbReference type="ARBA" id="ARBA00023016"/>
    </source>
</evidence>
<protein>
    <recommendedName>
        <fullName evidence="4">SHSP domain-containing protein</fullName>
    </recommendedName>
</protein>
<dbReference type="PANTHER" id="PTHR11527">
    <property type="entry name" value="HEAT-SHOCK PROTEIN 20 FAMILY MEMBER"/>
    <property type="match status" value="1"/>
</dbReference>
<accession>A0AA41VYF2</accession>
<dbReference type="PROSITE" id="PS01031">
    <property type="entry name" value="SHSP"/>
    <property type="match status" value="1"/>
</dbReference>
<dbReference type="EMBL" id="JAJJMA010317139">
    <property type="protein sequence ID" value="MCL7049525.1"/>
    <property type="molecule type" value="Genomic_DNA"/>
</dbReference>
<dbReference type="Proteomes" id="UP001177140">
    <property type="component" value="Unassembled WGS sequence"/>
</dbReference>
<comment type="similarity">
    <text evidence="2 3">Belongs to the small heat shock protein (HSP20) family.</text>
</comment>
<evidence type="ECO:0000256" key="2">
    <source>
        <dbReference type="PROSITE-ProRule" id="PRU00285"/>
    </source>
</evidence>
<dbReference type="Pfam" id="PF00011">
    <property type="entry name" value="HSP20"/>
    <property type="match status" value="1"/>
</dbReference>
<gene>
    <name evidence="5" type="ORF">MKW94_004283</name>
</gene>
<comment type="caution">
    <text evidence="5">The sequence shown here is derived from an EMBL/GenBank/DDBJ whole genome shotgun (WGS) entry which is preliminary data.</text>
</comment>
<feature type="domain" description="SHSP" evidence="4">
    <location>
        <begin position="27"/>
        <end position="144"/>
    </location>
</feature>
<name>A0AA41VYF2_PAPNU</name>
<sequence length="144" mass="16942">MTPRVPQISGTYRCLWKTWRWWTSHDVASVIAKTNVDWRETDNAHIFCADLPGVRKEEVKVQIEDGNILQISGEHTEEEERNQKDSKWHRYERRRGSFSRRFRLPENAKVDDIKCTMENGVLTVFVPKQSDQDTPKNVRSIDIA</sequence>